<keyword evidence="3 6" id="KW-0479">Metal-binding</keyword>
<comment type="caution">
    <text evidence="9">The sequence shown here is derived from an EMBL/GenBank/DDBJ whole genome shotgun (WGS) entry which is preliminary data.</text>
</comment>
<dbReference type="RefSeq" id="WP_408076574.1">
    <property type="nucleotide sequence ID" value="NZ_JBELQC010000001.1"/>
</dbReference>
<proteinExistence type="predicted"/>
<feature type="signal peptide" evidence="7">
    <location>
        <begin position="1"/>
        <end position="24"/>
    </location>
</feature>
<dbReference type="InterPro" id="IPR036909">
    <property type="entry name" value="Cyt_c-like_dom_sf"/>
</dbReference>
<dbReference type="EMBL" id="JBELQC010000001">
    <property type="protein sequence ID" value="MFL9839607.1"/>
    <property type="molecule type" value="Genomic_DNA"/>
</dbReference>
<dbReference type="InterPro" id="IPR002327">
    <property type="entry name" value="Cyt_c_1A/1B"/>
</dbReference>
<evidence type="ECO:0000256" key="3">
    <source>
        <dbReference type="ARBA" id="ARBA00022723"/>
    </source>
</evidence>
<feature type="domain" description="Cytochrome c" evidence="8">
    <location>
        <begin position="35"/>
        <end position="135"/>
    </location>
</feature>
<dbReference type="PANTHER" id="PTHR11961">
    <property type="entry name" value="CYTOCHROME C"/>
    <property type="match status" value="1"/>
</dbReference>
<keyword evidence="2 6" id="KW-0349">Heme</keyword>
<keyword evidence="5 6" id="KW-0408">Iron</keyword>
<evidence type="ECO:0000256" key="4">
    <source>
        <dbReference type="ARBA" id="ARBA00022982"/>
    </source>
</evidence>
<evidence type="ECO:0000256" key="2">
    <source>
        <dbReference type="ARBA" id="ARBA00022617"/>
    </source>
</evidence>
<dbReference type="Gene3D" id="1.10.760.10">
    <property type="entry name" value="Cytochrome c-like domain"/>
    <property type="match status" value="1"/>
</dbReference>
<name>A0ABW8YI88_9SPHN</name>
<dbReference type="Proteomes" id="UP001629244">
    <property type="component" value="Unassembled WGS sequence"/>
</dbReference>
<evidence type="ECO:0000256" key="6">
    <source>
        <dbReference type="PROSITE-ProRule" id="PRU00433"/>
    </source>
</evidence>
<dbReference type="PROSITE" id="PS51007">
    <property type="entry name" value="CYTC"/>
    <property type="match status" value="1"/>
</dbReference>
<dbReference type="SUPFAM" id="SSF46626">
    <property type="entry name" value="Cytochrome c"/>
    <property type="match status" value="1"/>
</dbReference>
<keyword evidence="4" id="KW-0249">Electron transport</keyword>
<protein>
    <submittedName>
        <fullName evidence="9">C-type cytochrome</fullName>
    </submittedName>
</protein>
<evidence type="ECO:0000259" key="8">
    <source>
        <dbReference type="PROSITE" id="PS51007"/>
    </source>
</evidence>
<evidence type="ECO:0000256" key="5">
    <source>
        <dbReference type="ARBA" id="ARBA00023004"/>
    </source>
</evidence>
<keyword evidence="7" id="KW-0732">Signal</keyword>
<gene>
    <name evidence="9" type="ORF">ABS767_01410</name>
</gene>
<accession>A0ABW8YI88</accession>
<dbReference type="Pfam" id="PF00034">
    <property type="entry name" value="Cytochrom_C"/>
    <property type="match status" value="1"/>
</dbReference>
<keyword evidence="10" id="KW-1185">Reference proteome</keyword>
<dbReference type="PRINTS" id="PR00604">
    <property type="entry name" value="CYTCHRMECIAB"/>
</dbReference>
<dbReference type="InterPro" id="IPR009056">
    <property type="entry name" value="Cyt_c-like_dom"/>
</dbReference>
<evidence type="ECO:0000256" key="1">
    <source>
        <dbReference type="ARBA" id="ARBA00022448"/>
    </source>
</evidence>
<feature type="chain" id="PRO_5045223890" evidence="7">
    <location>
        <begin position="25"/>
        <end position="135"/>
    </location>
</feature>
<evidence type="ECO:0000313" key="10">
    <source>
        <dbReference type="Proteomes" id="UP001629244"/>
    </source>
</evidence>
<evidence type="ECO:0000313" key="9">
    <source>
        <dbReference type="EMBL" id="MFL9839607.1"/>
    </source>
</evidence>
<reference evidence="9 10" key="1">
    <citation type="submission" date="2024-06" db="EMBL/GenBank/DDBJ databases">
        <authorList>
            <person name="Kaempfer P."/>
            <person name="Viver T."/>
        </authorList>
    </citation>
    <scope>NUCLEOTIDE SEQUENCE [LARGE SCALE GENOMIC DNA]</scope>
    <source>
        <strain evidence="9 10">ST-64</strain>
    </source>
</reference>
<evidence type="ECO:0000256" key="7">
    <source>
        <dbReference type="SAM" id="SignalP"/>
    </source>
</evidence>
<organism evidence="9 10">
    <name type="scientific">Sphingomonas plantiphila</name>
    <dbReference type="NCBI Taxonomy" id="3163295"/>
    <lineage>
        <taxon>Bacteria</taxon>
        <taxon>Pseudomonadati</taxon>
        <taxon>Pseudomonadota</taxon>
        <taxon>Alphaproteobacteria</taxon>
        <taxon>Sphingomonadales</taxon>
        <taxon>Sphingomonadaceae</taxon>
        <taxon>Sphingomonas</taxon>
    </lineage>
</organism>
<sequence length="135" mass="13758">MPRIKSIFVAGAIATPLLALGAHAAGGSPPPATAPAAAQQPAAFAQCKACHSVDAGGKSGVGPNLFAVGGKIAGTKPGYTYSPAMKASRKRWDRANLDAYLANPKAVVPGTKMMVPGVSDAQKRKELVDYLMALN</sequence>
<keyword evidence="1" id="KW-0813">Transport</keyword>